<gene>
    <name evidence="2" type="ORF">SAMN02927928_2914</name>
</gene>
<evidence type="ECO:0000313" key="2">
    <source>
        <dbReference type="EMBL" id="SCW72264.1"/>
    </source>
</evidence>
<dbReference type="RefSeq" id="WP_090649483.1">
    <property type="nucleotide sequence ID" value="NZ_CBCRYE010000003.1"/>
</dbReference>
<dbReference type="Proteomes" id="UP000199150">
    <property type="component" value="Unassembled WGS sequence"/>
</dbReference>
<evidence type="ECO:0000313" key="3">
    <source>
        <dbReference type="Proteomes" id="UP000199150"/>
    </source>
</evidence>
<dbReference type="EMBL" id="FMTS01000005">
    <property type="protein sequence ID" value="SCW72264.1"/>
    <property type="molecule type" value="Genomic_DNA"/>
</dbReference>
<dbReference type="InterPro" id="IPR010870">
    <property type="entry name" value="Porin_O/P"/>
</dbReference>
<keyword evidence="3" id="KW-1185">Reference proteome</keyword>
<reference evidence="3" key="1">
    <citation type="submission" date="2016-10" db="EMBL/GenBank/DDBJ databases">
        <authorList>
            <person name="Varghese N."/>
            <person name="Submissions S."/>
        </authorList>
    </citation>
    <scope>NUCLEOTIDE SEQUENCE [LARGE SCALE GENOMIC DNA]</scope>
    <source>
        <strain evidence="3">CGMCC 1.3431</strain>
    </source>
</reference>
<proteinExistence type="predicted"/>
<accession>A0A1G4SSS1</accession>
<dbReference type="Pfam" id="PF07396">
    <property type="entry name" value="Porin_O_P"/>
    <property type="match status" value="1"/>
</dbReference>
<sequence length="342" mass="36889">MKKSLVIGTAVAAIALAAIASGASAQDTTISGRMYADFTNIDNKVDGVEAAPTGTGFDIKRLYIGIDHKFSDMFSANVTTDFQYSSAISSTEIYLKKAYVQAKFSDALVVRVGATDLPWVPYAEDMYGFRFVENTVADRTKFATSSDWGLHAAGKLNSNFSYAVAAINGSGYKNPSRSKSMDFEGRLSAKFDTLNFAIGGYTGKLGQEVAGGAATPNTATRFNALAAYIGDRSRFGVEYFSANDYSAALVKSPASVDDKADGVSVFGSYRLTPVYTVFARAEEVKPSKTLSPSKKDKYYNLGINFTAYKGIQFAAVAKHDEITSIGHKTESNEIGIWTEVRY</sequence>
<keyword evidence="1" id="KW-0732">Signal</keyword>
<feature type="signal peptide" evidence="1">
    <location>
        <begin position="1"/>
        <end position="25"/>
    </location>
</feature>
<organism evidence="2 3">
    <name type="scientific">Asticcacaulis taihuensis</name>
    <dbReference type="NCBI Taxonomy" id="260084"/>
    <lineage>
        <taxon>Bacteria</taxon>
        <taxon>Pseudomonadati</taxon>
        <taxon>Pseudomonadota</taxon>
        <taxon>Alphaproteobacteria</taxon>
        <taxon>Caulobacterales</taxon>
        <taxon>Caulobacteraceae</taxon>
        <taxon>Asticcacaulis</taxon>
    </lineage>
</organism>
<dbReference type="SUPFAM" id="SSF56935">
    <property type="entry name" value="Porins"/>
    <property type="match status" value="1"/>
</dbReference>
<name>A0A1G4SSS1_9CAUL</name>
<dbReference type="InterPro" id="IPR023614">
    <property type="entry name" value="Porin_dom_sf"/>
</dbReference>
<evidence type="ECO:0000256" key="1">
    <source>
        <dbReference type="SAM" id="SignalP"/>
    </source>
</evidence>
<dbReference type="STRING" id="260084.SAMN02927928_2914"/>
<dbReference type="AlphaFoldDB" id="A0A1G4SSS1"/>
<protein>
    <submittedName>
        <fullName evidence="2">Phosphate-selective porin O and P</fullName>
    </submittedName>
</protein>
<dbReference type="Gene3D" id="2.40.160.10">
    <property type="entry name" value="Porin"/>
    <property type="match status" value="1"/>
</dbReference>
<feature type="chain" id="PRO_5011780482" evidence="1">
    <location>
        <begin position="26"/>
        <end position="342"/>
    </location>
</feature>